<reference evidence="2" key="1">
    <citation type="journal article" date="2020" name="Stud. Mycol.">
        <title>101 Dothideomycetes genomes: a test case for predicting lifestyles and emergence of pathogens.</title>
        <authorList>
            <person name="Haridas S."/>
            <person name="Albert R."/>
            <person name="Binder M."/>
            <person name="Bloem J."/>
            <person name="Labutti K."/>
            <person name="Salamov A."/>
            <person name="Andreopoulos B."/>
            <person name="Baker S."/>
            <person name="Barry K."/>
            <person name="Bills G."/>
            <person name="Bluhm B."/>
            <person name="Cannon C."/>
            <person name="Castanera R."/>
            <person name="Culley D."/>
            <person name="Daum C."/>
            <person name="Ezra D."/>
            <person name="Gonzalez J."/>
            <person name="Henrissat B."/>
            <person name="Kuo A."/>
            <person name="Liang C."/>
            <person name="Lipzen A."/>
            <person name="Lutzoni F."/>
            <person name="Magnuson J."/>
            <person name="Mondo S."/>
            <person name="Nolan M."/>
            <person name="Ohm R."/>
            <person name="Pangilinan J."/>
            <person name="Park H.-J."/>
            <person name="Ramirez L."/>
            <person name="Alfaro M."/>
            <person name="Sun H."/>
            <person name="Tritt A."/>
            <person name="Yoshinaga Y."/>
            <person name="Zwiers L.-H."/>
            <person name="Turgeon B."/>
            <person name="Goodwin S."/>
            <person name="Spatafora J."/>
            <person name="Crous P."/>
            <person name="Grigoriev I."/>
        </authorList>
    </citation>
    <scope>NUCLEOTIDE SEQUENCE</scope>
    <source>
        <strain evidence="2">CBS 207.26</strain>
    </source>
</reference>
<sequence>MPPTTSQEKDVAFSHMGEWWADNPHRTTHHHHPQPAHLHQTGAWHHELKYSPPIQRSSPSLNSQRHVHKLHFDPDDIILAPHPQCYLVSTSSRDIASLLPAHTTLPPTTHPTKRWLQETRREEPWRLYSPPSNAPATSAPQPSRHSRSVPKTAATYAPSAPRSTSPQPRDGG</sequence>
<accession>A0A6A6DWA1</accession>
<feature type="region of interest" description="Disordered" evidence="1">
    <location>
        <begin position="100"/>
        <end position="172"/>
    </location>
</feature>
<gene>
    <name evidence="2" type="ORF">K469DRAFT_233634</name>
</gene>
<evidence type="ECO:0000313" key="3">
    <source>
        <dbReference type="Proteomes" id="UP000800200"/>
    </source>
</evidence>
<name>A0A6A6DWA1_9PEZI</name>
<feature type="compositionally biased region" description="Polar residues" evidence="1">
    <location>
        <begin position="161"/>
        <end position="172"/>
    </location>
</feature>
<protein>
    <submittedName>
        <fullName evidence="2">Uncharacterized protein</fullName>
    </submittedName>
</protein>
<dbReference type="AlphaFoldDB" id="A0A6A6DWA1"/>
<keyword evidence="3" id="KW-1185">Reference proteome</keyword>
<dbReference type="EMBL" id="ML994648">
    <property type="protein sequence ID" value="KAF2182458.1"/>
    <property type="molecule type" value="Genomic_DNA"/>
</dbReference>
<evidence type="ECO:0000313" key="2">
    <source>
        <dbReference type="EMBL" id="KAF2182458.1"/>
    </source>
</evidence>
<organism evidence="2 3">
    <name type="scientific">Zopfia rhizophila CBS 207.26</name>
    <dbReference type="NCBI Taxonomy" id="1314779"/>
    <lineage>
        <taxon>Eukaryota</taxon>
        <taxon>Fungi</taxon>
        <taxon>Dikarya</taxon>
        <taxon>Ascomycota</taxon>
        <taxon>Pezizomycotina</taxon>
        <taxon>Dothideomycetes</taxon>
        <taxon>Dothideomycetes incertae sedis</taxon>
        <taxon>Zopfiaceae</taxon>
        <taxon>Zopfia</taxon>
    </lineage>
</organism>
<feature type="compositionally biased region" description="Basic and acidic residues" evidence="1">
    <location>
        <begin position="115"/>
        <end position="125"/>
    </location>
</feature>
<evidence type="ECO:0000256" key="1">
    <source>
        <dbReference type="SAM" id="MobiDB-lite"/>
    </source>
</evidence>
<feature type="compositionally biased region" description="Low complexity" evidence="1">
    <location>
        <begin position="129"/>
        <end position="143"/>
    </location>
</feature>
<dbReference type="Proteomes" id="UP000800200">
    <property type="component" value="Unassembled WGS sequence"/>
</dbReference>
<proteinExistence type="predicted"/>